<gene>
    <name evidence="2" type="ORF">GM668_11585</name>
</gene>
<name>A0A6L6PZZ0_9BURK</name>
<keyword evidence="3" id="KW-1185">Reference proteome</keyword>
<feature type="chain" id="PRO_5026713712" evidence="1">
    <location>
        <begin position="25"/>
        <end position="133"/>
    </location>
</feature>
<dbReference type="Proteomes" id="UP000484015">
    <property type="component" value="Unassembled WGS sequence"/>
</dbReference>
<evidence type="ECO:0000256" key="1">
    <source>
        <dbReference type="SAM" id="SignalP"/>
    </source>
</evidence>
<comment type="caution">
    <text evidence="2">The sequence shown here is derived from an EMBL/GenBank/DDBJ whole genome shotgun (WGS) entry which is preliminary data.</text>
</comment>
<keyword evidence="1" id="KW-0732">Signal</keyword>
<proteinExistence type="predicted"/>
<dbReference type="EMBL" id="WNLA01000006">
    <property type="protein sequence ID" value="MTW02724.1"/>
    <property type="molecule type" value="Genomic_DNA"/>
</dbReference>
<protein>
    <submittedName>
        <fullName evidence="2">Uncharacterized protein</fullName>
    </submittedName>
</protein>
<feature type="signal peptide" evidence="1">
    <location>
        <begin position="1"/>
        <end position="24"/>
    </location>
</feature>
<organism evidence="2 3">
    <name type="scientific">Pseudoduganella ginsengisoli</name>
    <dbReference type="NCBI Taxonomy" id="1462440"/>
    <lineage>
        <taxon>Bacteria</taxon>
        <taxon>Pseudomonadati</taxon>
        <taxon>Pseudomonadota</taxon>
        <taxon>Betaproteobacteria</taxon>
        <taxon>Burkholderiales</taxon>
        <taxon>Oxalobacteraceae</taxon>
        <taxon>Telluria group</taxon>
        <taxon>Pseudoduganella</taxon>
    </lineage>
</organism>
<evidence type="ECO:0000313" key="2">
    <source>
        <dbReference type="EMBL" id="MTW02724.1"/>
    </source>
</evidence>
<reference evidence="2 3" key="1">
    <citation type="submission" date="2019-11" db="EMBL/GenBank/DDBJ databases">
        <title>Type strains purchased from KCTC, JCM and DSMZ.</title>
        <authorList>
            <person name="Lu H."/>
        </authorList>
    </citation>
    <scope>NUCLEOTIDE SEQUENCE [LARGE SCALE GENOMIC DNA]</scope>
    <source>
        <strain evidence="2 3">KCTC 42409</strain>
    </source>
</reference>
<evidence type="ECO:0000313" key="3">
    <source>
        <dbReference type="Proteomes" id="UP000484015"/>
    </source>
</evidence>
<dbReference type="RefSeq" id="WP_155439121.1">
    <property type="nucleotide sequence ID" value="NZ_WNLA01000006.1"/>
</dbReference>
<sequence length="133" mass="14143">MLRNRFWKVCLAGFALAHAIDAGAQTARRPVQQFAPLLLAALDAPDGAAHGVLTGDMAEAISRQFGTSAPIEIDVATIVRYAQPGCARLGVEVSQQGVKFGATAIPLRQEIRFELNYCSDGLPPRSLAVRGTP</sequence>
<dbReference type="OrthoDB" id="8548718at2"/>
<dbReference type="AlphaFoldDB" id="A0A6L6PZZ0"/>
<accession>A0A6L6PZZ0</accession>